<evidence type="ECO:0000256" key="10">
    <source>
        <dbReference type="ARBA" id="ARBA00023277"/>
    </source>
</evidence>
<reference evidence="11" key="2">
    <citation type="journal article" date="2021" name="PeerJ">
        <title>Extensive microbial diversity within the chicken gut microbiome revealed by metagenomics and culture.</title>
        <authorList>
            <person name="Gilroy R."/>
            <person name="Ravi A."/>
            <person name="Getino M."/>
            <person name="Pursley I."/>
            <person name="Horton D.L."/>
            <person name="Alikhan N.F."/>
            <person name="Baker D."/>
            <person name="Gharbi K."/>
            <person name="Hall N."/>
            <person name="Watson M."/>
            <person name="Adriaenssens E.M."/>
            <person name="Foster-Nyarko E."/>
            <person name="Jarju S."/>
            <person name="Secka A."/>
            <person name="Antonio M."/>
            <person name="Oren A."/>
            <person name="Chaudhuri R.R."/>
            <person name="La Ragione R."/>
            <person name="Hildebrand F."/>
            <person name="Pallen M.J."/>
        </authorList>
    </citation>
    <scope>NUCLEOTIDE SEQUENCE</scope>
    <source>
        <strain evidence="11">CHK197-8231</strain>
    </source>
</reference>
<dbReference type="InterPro" id="IPR011060">
    <property type="entry name" value="RibuloseP-bd_barrel"/>
</dbReference>
<evidence type="ECO:0000313" key="11">
    <source>
        <dbReference type="EMBL" id="HIU22799.1"/>
    </source>
</evidence>
<dbReference type="GO" id="GO:0016857">
    <property type="term" value="F:racemase and epimerase activity, acting on carbohydrates and derivatives"/>
    <property type="evidence" value="ECO:0007669"/>
    <property type="project" value="InterPro"/>
</dbReference>
<keyword evidence="6" id="KW-0862">Zinc</keyword>
<evidence type="ECO:0000256" key="9">
    <source>
        <dbReference type="ARBA" id="ARBA00023235"/>
    </source>
</evidence>
<name>A0A9D1HUU2_9BACT</name>
<dbReference type="GO" id="GO:0046496">
    <property type="term" value="P:nicotinamide nucleotide metabolic process"/>
    <property type="evidence" value="ECO:0007669"/>
    <property type="project" value="UniProtKB-ARBA"/>
</dbReference>
<dbReference type="NCBIfam" id="NF004076">
    <property type="entry name" value="PRK05581.1-4"/>
    <property type="match status" value="1"/>
</dbReference>
<dbReference type="Gene3D" id="3.20.20.70">
    <property type="entry name" value="Aldolase class I"/>
    <property type="match status" value="1"/>
</dbReference>
<keyword evidence="10" id="KW-0119">Carbohydrate metabolism</keyword>
<comment type="cofactor">
    <cofactor evidence="3">
        <name>Fe(2+)</name>
        <dbReference type="ChEBI" id="CHEBI:29033"/>
    </cofactor>
</comment>
<evidence type="ECO:0000256" key="5">
    <source>
        <dbReference type="ARBA" id="ARBA00022723"/>
    </source>
</evidence>
<dbReference type="EMBL" id="DVML01000025">
    <property type="protein sequence ID" value="HIU22799.1"/>
    <property type="molecule type" value="Genomic_DNA"/>
</dbReference>
<comment type="caution">
    <text evidence="11">The sequence shown here is derived from an EMBL/GenBank/DDBJ whole genome shotgun (WGS) entry which is preliminary data.</text>
</comment>
<dbReference type="AlphaFoldDB" id="A0A9D1HUU2"/>
<evidence type="ECO:0000256" key="3">
    <source>
        <dbReference type="ARBA" id="ARBA00001954"/>
    </source>
</evidence>
<dbReference type="GO" id="GO:0006163">
    <property type="term" value="P:purine nucleotide metabolic process"/>
    <property type="evidence" value="ECO:0007669"/>
    <property type="project" value="UniProtKB-ARBA"/>
</dbReference>
<keyword evidence="8" id="KW-0464">Manganese</keyword>
<dbReference type="GO" id="GO:0046872">
    <property type="term" value="F:metal ion binding"/>
    <property type="evidence" value="ECO:0007669"/>
    <property type="project" value="UniProtKB-KW"/>
</dbReference>
<keyword evidence="7" id="KW-0408">Iron</keyword>
<evidence type="ECO:0000256" key="8">
    <source>
        <dbReference type="ARBA" id="ARBA00023211"/>
    </source>
</evidence>
<evidence type="ECO:0000256" key="2">
    <source>
        <dbReference type="ARBA" id="ARBA00001947"/>
    </source>
</evidence>
<dbReference type="Pfam" id="PF00834">
    <property type="entry name" value="Ribul_P_3_epim"/>
    <property type="match status" value="1"/>
</dbReference>
<dbReference type="GO" id="GO:0006091">
    <property type="term" value="P:generation of precursor metabolites and energy"/>
    <property type="evidence" value="ECO:0007669"/>
    <property type="project" value="UniProtKB-ARBA"/>
</dbReference>
<dbReference type="SUPFAM" id="SSF51366">
    <property type="entry name" value="Ribulose-phoshate binding barrel"/>
    <property type="match status" value="1"/>
</dbReference>
<protein>
    <submittedName>
        <fullName evidence="11">Ribulose-phosphate 3-epimerase</fullName>
    </submittedName>
</protein>
<accession>A0A9D1HUU2</accession>
<evidence type="ECO:0000256" key="6">
    <source>
        <dbReference type="ARBA" id="ARBA00022833"/>
    </source>
</evidence>
<dbReference type="InterPro" id="IPR013785">
    <property type="entry name" value="Aldolase_TIM"/>
</dbReference>
<dbReference type="PANTHER" id="PTHR11749">
    <property type="entry name" value="RIBULOSE-5-PHOSPHATE-3-EPIMERASE"/>
    <property type="match status" value="1"/>
</dbReference>
<keyword evidence="5" id="KW-0479">Metal-binding</keyword>
<dbReference type="InterPro" id="IPR000056">
    <property type="entry name" value="Ribul_P_3_epim-like"/>
</dbReference>
<sequence>MKVSASFLSIEDQLEDKIQTLAHANPDYLHLDIMDGNFVPRKTWSKDEMKTLLKDIDTPLDVHLMVEDIEMYAKEFSELHPEFITFHIEATRRPEEIIRFIHHLGCRVGITLNPNTSLENIIPYLGKVDLVLVMSVEAGAGGQEFLQNSIDRIHRLEDIRKQNGYEYLIEVDGGINEVTAFYCRNADILVAGSYITKSDDYGRAIEELKRVYEK</sequence>
<evidence type="ECO:0000313" key="12">
    <source>
        <dbReference type="Proteomes" id="UP000824087"/>
    </source>
</evidence>
<proteinExistence type="predicted"/>
<evidence type="ECO:0000256" key="4">
    <source>
        <dbReference type="ARBA" id="ARBA00011738"/>
    </source>
</evidence>
<dbReference type="GO" id="GO:1901135">
    <property type="term" value="P:carbohydrate derivative metabolic process"/>
    <property type="evidence" value="ECO:0007669"/>
    <property type="project" value="UniProtKB-ARBA"/>
</dbReference>
<comment type="cofactor">
    <cofactor evidence="1">
        <name>Mn(2+)</name>
        <dbReference type="ChEBI" id="CHEBI:29035"/>
    </cofactor>
</comment>
<comment type="cofactor">
    <cofactor evidence="2">
        <name>Zn(2+)</name>
        <dbReference type="ChEBI" id="CHEBI:29105"/>
    </cofactor>
</comment>
<reference evidence="11" key="1">
    <citation type="submission" date="2020-10" db="EMBL/GenBank/DDBJ databases">
        <authorList>
            <person name="Gilroy R."/>
        </authorList>
    </citation>
    <scope>NUCLEOTIDE SEQUENCE</scope>
    <source>
        <strain evidence="11">CHK197-8231</strain>
    </source>
</reference>
<dbReference type="Proteomes" id="UP000824087">
    <property type="component" value="Unassembled WGS sequence"/>
</dbReference>
<evidence type="ECO:0000256" key="7">
    <source>
        <dbReference type="ARBA" id="ARBA00023004"/>
    </source>
</evidence>
<keyword evidence="9" id="KW-0413">Isomerase</keyword>
<dbReference type="CDD" id="cd00429">
    <property type="entry name" value="RPE"/>
    <property type="match status" value="1"/>
</dbReference>
<organism evidence="11 12">
    <name type="scientific">Candidatus Fimihabitans intestinipullorum</name>
    <dbReference type="NCBI Taxonomy" id="2840820"/>
    <lineage>
        <taxon>Bacteria</taxon>
        <taxon>Bacillati</taxon>
        <taxon>Mycoplasmatota</taxon>
        <taxon>Mycoplasmatota incertae sedis</taxon>
        <taxon>Candidatus Fimihabitans</taxon>
    </lineage>
</organism>
<dbReference type="FunFam" id="3.20.20.70:FF:000191">
    <property type="entry name" value="ribulose-phosphate 3-epimerase isoform X2"/>
    <property type="match status" value="1"/>
</dbReference>
<gene>
    <name evidence="11" type="ORF">IAD49_04390</name>
</gene>
<evidence type="ECO:0000256" key="1">
    <source>
        <dbReference type="ARBA" id="ARBA00001936"/>
    </source>
</evidence>
<dbReference type="GO" id="GO:0005975">
    <property type="term" value="P:carbohydrate metabolic process"/>
    <property type="evidence" value="ECO:0007669"/>
    <property type="project" value="InterPro"/>
</dbReference>
<comment type="subunit">
    <text evidence="4">Homodimer.</text>
</comment>